<dbReference type="Pfam" id="PF00067">
    <property type="entry name" value="p450"/>
    <property type="match status" value="1"/>
</dbReference>
<dbReference type="InterPro" id="IPR036396">
    <property type="entry name" value="Cyt_P450_sf"/>
</dbReference>
<keyword evidence="6" id="KW-0408">Iron</keyword>
<evidence type="ECO:0000256" key="3">
    <source>
        <dbReference type="ARBA" id="ARBA00022617"/>
    </source>
</evidence>
<dbReference type="InterPro" id="IPR001128">
    <property type="entry name" value="Cyt_P450"/>
</dbReference>
<comment type="cofactor">
    <cofactor evidence="1">
        <name>heme</name>
        <dbReference type="ChEBI" id="CHEBI:30413"/>
    </cofactor>
</comment>
<dbReference type="GO" id="GO:0020037">
    <property type="term" value="F:heme binding"/>
    <property type="evidence" value="ECO:0007669"/>
    <property type="project" value="InterPro"/>
</dbReference>
<dbReference type="Gene3D" id="1.10.630.10">
    <property type="entry name" value="Cytochrome P450"/>
    <property type="match status" value="1"/>
</dbReference>
<keyword evidence="9" id="KW-1185">Reference proteome</keyword>
<sequence>MFALRDTLWKNVRNTITPAFTTGKMKTMTPILGDCIEQMMSAIEKTIEDINGEFDVKKVCGNLTMDAIARCAFGVYTNVEREEESEFVKNAKEFFSFTFRDPRVLFICEFMTRDPIWLRILPKRYNQRINSWEGQYEQKRGRRG</sequence>
<gene>
    <name evidence="8" type="ORF">TCNE_LOCUS3166</name>
</gene>
<keyword evidence="4" id="KW-0479">Metal-binding</keyword>
<evidence type="ECO:0000313" key="8">
    <source>
        <dbReference type="EMBL" id="VDM28883.1"/>
    </source>
</evidence>
<keyword evidence="5" id="KW-0560">Oxidoreductase</keyword>
<dbReference type="EMBL" id="UYWY01003817">
    <property type="protein sequence ID" value="VDM28883.1"/>
    <property type="molecule type" value="Genomic_DNA"/>
</dbReference>
<dbReference type="PRINTS" id="PR00464">
    <property type="entry name" value="EP450II"/>
</dbReference>
<keyword evidence="7" id="KW-0503">Monooxygenase</keyword>
<evidence type="ECO:0000256" key="1">
    <source>
        <dbReference type="ARBA" id="ARBA00001971"/>
    </source>
</evidence>
<evidence type="ECO:0000313" key="9">
    <source>
        <dbReference type="Proteomes" id="UP000050794"/>
    </source>
</evidence>
<dbReference type="GO" id="GO:0008395">
    <property type="term" value="F:steroid hydroxylase activity"/>
    <property type="evidence" value="ECO:0007669"/>
    <property type="project" value="TreeGrafter"/>
</dbReference>
<protein>
    <submittedName>
        <fullName evidence="10">Cytochrome P450</fullName>
    </submittedName>
</protein>
<evidence type="ECO:0000256" key="2">
    <source>
        <dbReference type="ARBA" id="ARBA00010617"/>
    </source>
</evidence>
<dbReference type="GO" id="GO:0005506">
    <property type="term" value="F:iron ion binding"/>
    <property type="evidence" value="ECO:0007669"/>
    <property type="project" value="InterPro"/>
</dbReference>
<keyword evidence="3" id="KW-0349">Heme</keyword>
<dbReference type="SUPFAM" id="SSF48264">
    <property type="entry name" value="Cytochrome P450"/>
    <property type="match status" value="1"/>
</dbReference>
<dbReference type="PANTHER" id="PTHR24302:SF15">
    <property type="entry name" value="FATTY-ACID PEROXYGENASE"/>
    <property type="match status" value="1"/>
</dbReference>
<dbReference type="GO" id="GO:0016705">
    <property type="term" value="F:oxidoreductase activity, acting on paired donors, with incorporation or reduction of molecular oxygen"/>
    <property type="evidence" value="ECO:0007669"/>
    <property type="project" value="InterPro"/>
</dbReference>
<evidence type="ECO:0000256" key="5">
    <source>
        <dbReference type="ARBA" id="ARBA00023002"/>
    </source>
</evidence>
<evidence type="ECO:0000313" key="10">
    <source>
        <dbReference type="WBParaSite" id="TCNE_0000316601-mRNA-1"/>
    </source>
</evidence>
<proteinExistence type="inferred from homology"/>
<accession>A0A183U3U6</accession>
<dbReference type="InterPro" id="IPR002402">
    <property type="entry name" value="Cyt_P450_E_grp-II"/>
</dbReference>
<comment type="similarity">
    <text evidence="2">Belongs to the cytochrome P450 family.</text>
</comment>
<dbReference type="InterPro" id="IPR050705">
    <property type="entry name" value="Cytochrome_P450_3A"/>
</dbReference>
<dbReference type="Proteomes" id="UP000050794">
    <property type="component" value="Unassembled WGS sequence"/>
</dbReference>
<evidence type="ECO:0000256" key="6">
    <source>
        <dbReference type="ARBA" id="ARBA00023004"/>
    </source>
</evidence>
<reference evidence="8 9" key="2">
    <citation type="submission" date="2018-11" db="EMBL/GenBank/DDBJ databases">
        <authorList>
            <consortium name="Pathogen Informatics"/>
        </authorList>
    </citation>
    <scope>NUCLEOTIDE SEQUENCE [LARGE SCALE GENOMIC DNA]</scope>
</reference>
<evidence type="ECO:0000256" key="4">
    <source>
        <dbReference type="ARBA" id="ARBA00022723"/>
    </source>
</evidence>
<name>A0A183U3U6_TOXCA</name>
<dbReference type="WBParaSite" id="TCNE_0000316601-mRNA-1">
    <property type="protein sequence ID" value="TCNE_0000316601-mRNA-1"/>
    <property type="gene ID" value="TCNE_0000316601"/>
</dbReference>
<evidence type="ECO:0000256" key="7">
    <source>
        <dbReference type="ARBA" id="ARBA00023033"/>
    </source>
</evidence>
<organism evidence="9 10">
    <name type="scientific">Toxocara canis</name>
    <name type="common">Canine roundworm</name>
    <dbReference type="NCBI Taxonomy" id="6265"/>
    <lineage>
        <taxon>Eukaryota</taxon>
        <taxon>Metazoa</taxon>
        <taxon>Ecdysozoa</taxon>
        <taxon>Nematoda</taxon>
        <taxon>Chromadorea</taxon>
        <taxon>Rhabditida</taxon>
        <taxon>Spirurina</taxon>
        <taxon>Ascaridomorpha</taxon>
        <taxon>Ascaridoidea</taxon>
        <taxon>Toxocaridae</taxon>
        <taxon>Toxocara</taxon>
    </lineage>
</organism>
<reference evidence="10" key="1">
    <citation type="submission" date="2016-06" db="UniProtKB">
        <authorList>
            <consortium name="WormBaseParasite"/>
        </authorList>
    </citation>
    <scope>IDENTIFICATION</scope>
</reference>
<dbReference type="PANTHER" id="PTHR24302">
    <property type="entry name" value="CYTOCHROME P450 FAMILY 3"/>
    <property type="match status" value="1"/>
</dbReference>
<dbReference type="AlphaFoldDB" id="A0A183U3U6"/>